<keyword evidence="5 7" id="KW-0479">Metal-binding</keyword>
<dbReference type="EMBL" id="KI394680">
    <property type="protein sequence ID" value="ERN01874.1"/>
    <property type="molecule type" value="Genomic_DNA"/>
</dbReference>
<evidence type="ECO:0000256" key="5">
    <source>
        <dbReference type="ARBA" id="ARBA00022723"/>
    </source>
</evidence>
<dbReference type="PRINTS" id="PR00325">
    <property type="entry name" value="GERMIN"/>
</dbReference>
<dbReference type="OMA" id="HTHPRDT"/>
<evidence type="ECO:0000256" key="1">
    <source>
        <dbReference type="ARBA" id="ARBA00004271"/>
    </source>
</evidence>
<feature type="binding site" evidence="8">
    <location>
        <position position="9"/>
    </location>
    <ligand>
        <name>Mn(2+)</name>
        <dbReference type="ChEBI" id="CHEBI:29035"/>
    </ligand>
</feature>
<dbReference type="InterPro" id="IPR006045">
    <property type="entry name" value="Cupin_1"/>
</dbReference>
<feature type="domain" description="Cupin type-1" evidence="10">
    <location>
        <begin position="4"/>
        <end position="107"/>
    </location>
</feature>
<protein>
    <recommendedName>
        <fullName evidence="9">Germin-like protein</fullName>
    </recommendedName>
</protein>
<reference evidence="12" key="1">
    <citation type="journal article" date="2013" name="Science">
        <title>The Amborella genome and the evolution of flowering plants.</title>
        <authorList>
            <consortium name="Amborella Genome Project"/>
        </authorList>
    </citation>
    <scope>NUCLEOTIDE SEQUENCE [LARGE SCALE GENOMIC DNA]</scope>
</reference>
<feature type="binding site" evidence="7">
    <location>
        <position position="11"/>
    </location>
    <ligand>
        <name>oxalate</name>
        <dbReference type="ChEBI" id="CHEBI:30623"/>
    </ligand>
</feature>
<dbReference type="GO" id="GO:0030145">
    <property type="term" value="F:manganese ion binding"/>
    <property type="evidence" value="ECO:0007669"/>
    <property type="project" value="UniProtKB-UniRule"/>
</dbReference>
<evidence type="ECO:0000256" key="4">
    <source>
        <dbReference type="ARBA" id="ARBA00022525"/>
    </source>
</evidence>
<keyword evidence="3 9" id="KW-0052">Apoplast</keyword>
<name>W1P2J6_AMBTC</name>
<evidence type="ECO:0000256" key="7">
    <source>
        <dbReference type="PIRSR" id="PIRSR601929-1"/>
    </source>
</evidence>
<gene>
    <name evidence="11" type="ORF">AMTR_s00089p00121390</name>
</gene>
<dbReference type="InterPro" id="IPR014710">
    <property type="entry name" value="RmlC-like_jellyroll"/>
</dbReference>
<feature type="binding site" evidence="8">
    <location>
        <position position="11"/>
    </location>
    <ligand>
        <name>Mn(2+)</name>
        <dbReference type="ChEBI" id="CHEBI:29035"/>
    </ligand>
</feature>
<comment type="similarity">
    <text evidence="2 9">Belongs to the germin family.</text>
</comment>
<keyword evidence="12" id="KW-1185">Reference proteome</keyword>
<dbReference type="SUPFAM" id="SSF51182">
    <property type="entry name" value="RmlC-like cupins"/>
    <property type="match status" value="1"/>
</dbReference>
<dbReference type="Gene3D" id="2.60.120.10">
    <property type="entry name" value="Jelly Rolls"/>
    <property type="match status" value="1"/>
</dbReference>
<evidence type="ECO:0000256" key="2">
    <source>
        <dbReference type="ARBA" id="ARBA00007456"/>
    </source>
</evidence>
<dbReference type="InterPro" id="IPR001929">
    <property type="entry name" value="Germin"/>
</dbReference>
<comment type="subcellular location">
    <subcellularLocation>
        <location evidence="1 9">Secreted</location>
        <location evidence="1 9">Extracellular space</location>
        <location evidence="1 9">Apoplast</location>
    </subcellularLocation>
</comment>
<dbReference type="Pfam" id="PF00190">
    <property type="entry name" value="Cupin_1"/>
    <property type="match status" value="1"/>
</dbReference>
<evidence type="ECO:0000313" key="11">
    <source>
        <dbReference type="EMBL" id="ERN01874.1"/>
    </source>
</evidence>
<dbReference type="HOGENOM" id="CLU_015790_1_0_1"/>
<dbReference type="AlphaFoldDB" id="W1P2J6"/>
<dbReference type="eggNOG" id="ENOG502QQ4A">
    <property type="taxonomic scope" value="Eukaryota"/>
</dbReference>
<evidence type="ECO:0000256" key="9">
    <source>
        <dbReference type="RuleBase" id="RU366015"/>
    </source>
</evidence>
<sequence>MTDSDHPPHTHPRDTEILTVLERTLYVGFETRTPKNRLISKILNKGEVFEFLEGLIHFQQNGRCGNSVAIAGLSSPIPGVLTIANIVFGPNPTFSDAVLAKAFQIDK</sequence>
<feature type="binding site" evidence="8">
    <location>
        <position position="57"/>
    </location>
    <ligand>
        <name>Mn(2+)</name>
        <dbReference type="ChEBI" id="CHEBI:29035"/>
    </ligand>
</feature>
<feature type="binding site" evidence="7">
    <location>
        <position position="16"/>
    </location>
    <ligand>
        <name>oxalate</name>
        <dbReference type="ChEBI" id="CHEBI:30623"/>
    </ligand>
</feature>
<evidence type="ECO:0000256" key="6">
    <source>
        <dbReference type="ARBA" id="ARBA00023211"/>
    </source>
</evidence>
<dbReference type="PANTHER" id="PTHR31238">
    <property type="entry name" value="GERMIN-LIKE PROTEIN SUBFAMILY 3 MEMBER 3"/>
    <property type="match status" value="1"/>
</dbReference>
<proteinExistence type="inferred from homology"/>
<evidence type="ECO:0000259" key="10">
    <source>
        <dbReference type="Pfam" id="PF00190"/>
    </source>
</evidence>
<evidence type="ECO:0000313" key="12">
    <source>
        <dbReference type="Proteomes" id="UP000017836"/>
    </source>
</evidence>
<dbReference type="GO" id="GO:0048046">
    <property type="term" value="C:apoplast"/>
    <property type="evidence" value="ECO:0007669"/>
    <property type="project" value="UniProtKB-SubCell"/>
</dbReference>
<keyword evidence="4 9" id="KW-0964">Secreted</keyword>
<dbReference type="Gramene" id="ERN01874">
    <property type="protein sequence ID" value="ERN01874"/>
    <property type="gene ID" value="AMTR_s00089p00121390"/>
</dbReference>
<organism evidence="11 12">
    <name type="scientific">Amborella trichopoda</name>
    <dbReference type="NCBI Taxonomy" id="13333"/>
    <lineage>
        <taxon>Eukaryota</taxon>
        <taxon>Viridiplantae</taxon>
        <taxon>Streptophyta</taxon>
        <taxon>Embryophyta</taxon>
        <taxon>Tracheophyta</taxon>
        <taxon>Spermatophyta</taxon>
        <taxon>Magnoliopsida</taxon>
        <taxon>Amborellales</taxon>
        <taxon>Amborellaceae</taxon>
        <taxon>Amborella</taxon>
    </lineage>
</organism>
<accession>W1P2J6</accession>
<evidence type="ECO:0000256" key="3">
    <source>
        <dbReference type="ARBA" id="ARBA00022523"/>
    </source>
</evidence>
<dbReference type="InterPro" id="IPR011051">
    <property type="entry name" value="RmlC_Cupin_sf"/>
</dbReference>
<evidence type="ECO:0000256" key="8">
    <source>
        <dbReference type="PIRSR" id="PIRSR601929-2"/>
    </source>
</evidence>
<keyword evidence="6 7" id="KW-0464">Manganese</keyword>
<feature type="binding site" evidence="8">
    <location>
        <position position="16"/>
    </location>
    <ligand>
        <name>Mn(2+)</name>
        <dbReference type="ChEBI" id="CHEBI:29035"/>
    </ligand>
</feature>
<dbReference type="Proteomes" id="UP000017836">
    <property type="component" value="Unassembled WGS sequence"/>
</dbReference>